<dbReference type="KEGG" id="mauu:NCTC10437_04886"/>
<proteinExistence type="predicted"/>
<dbReference type="EMBL" id="LR134356">
    <property type="protein sequence ID" value="VEG57865.1"/>
    <property type="molecule type" value="Genomic_DNA"/>
</dbReference>
<accession>A0A3S4VXQ3</accession>
<organism evidence="1 2">
    <name type="scientific">Mycolicibacterium aurum</name>
    <name type="common">Mycobacterium aurum</name>
    <dbReference type="NCBI Taxonomy" id="1791"/>
    <lineage>
        <taxon>Bacteria</taxon>
        <taxon>Bacillati</taxon>
        <taxon>Actinomycetota</taxon>
        <taxon>Actinomycetes</taxon>
        <taxon>Mycobacteriales</taxon>
        <taxon>Mycobacteriaceae</taxon>
        <taxon>Mycolicibacterium</taxon>
    </lineage>
</organism>
<sequence>MFRRATDRSSAFKDYAEMVAAALSYGATAIGGARTAALAKAAEIESRPLNVSDQWVVMIDPAGMSAARAAELEKQAKSAQAQLNPLVIAVDQADETTSMRVVAAISEEGINSDVAGYVSPGAFPMPTDDVPSPAEEDGRTFQEVARAQDMATTVRDITDTEDRDGNRVTTYTMMDGSTQVATEYVDQGLPSQQVYPAGTTRVLHSDKNGNWISETMTTPFEDGGIKTHVSWADGTTITMTETADGVRTGSCITADGRESVLPDEFFTDPLPTLAGGALSRLETKAGQGIPALTSAELDKVKTGAKWGGPAIGLATMAYNMVSAETLHDACVAGVSGTFGTVGSIATAGVGGAAFGPVGAFVGSLGGSWAFGYVGSVVGEVLCPK</sequence>
<evidence type="ECO:0000313" key="2">
    <source>
        <dbReference type="Proteomes" id="UP000279306"/>
    </source>
</evidence>
<reference evidence="1 2" key="1">
    <citation type="submission" date="2018-12" db="EMBL/GenBank/DDBJ databases">
        <authorList>
            <consortium name="Pathogen Informatics"/>
        </authorList>
    </citation>
    <scope>NUCLEOTIDE SEQUENCE [LARGE SCALE GENOMIC DNA]</scope>
    <source>
        <strain evidence="1 2">NCTC10437</strain>
    </source>
</reference>
<dbReference type="STRING" id="1791.GCA_001049355_03735"/>
<evidence type="ECO:0000313" key="1">
    <source>
        <dbReference type="EMBL" id="VEG57865.1"/>
    </source>
</evidence>
<keyword evidence="2" id="KW-1185">Reference proteome</keyword>
<dbReference type="AlphaFoldDB" id="A0A3S4VXQ3"/>
<protein>
    <submittedName>
        <fullName evidence="1">Uncharacterized protein</fullName>
    </submittedName>
</protein>
<gene>
    <name evidence="1" type="ORF">NCTC10437_04886</name>
</gene>
<dbReference type="Proteomes" id="UP000279306">
    <property type="component" value="Chromosome"/>
</dbReference>
<name>A0A3S4VXQ3_MYCAU</name>